<dbReference type="InterPro" id="IPR036397">
    <property type="entry name" value="RNaseH_sf"/>
</dbReference>
<proteinExistence type="predicted"/>
<dbReference type="AlphaFoldDB" id="A0A552DTQ1"/>
<organism evidence="2 3">
    <name type="scientific">Microcystis aeruginosa Ma_SC_T_19800800_S464</name>
    <dbReference type="NCBI Taxonomy" id="2486257"/>
    <lineage>
        <taxon>Bacteria</taxon>
        <taxon>Bacillati</taxon>
        <taxon>Cyanobacteriota</taxon>
        <taxon>Cyanophyceae</taxon>
        <taxon>Oscillatoriophycideae</taxon>
        <taxon>Chroococcales</taxon>
        <taxon>Microcystaceae</taxon>
        <taxon>Microcystis</taxon>
    </lineage>
</organism>
<name>A0A552DTQ1_MICAE</name>
<dbReference type="Pfam" id="PF13358">
    <property type="entry name" value="DDE_3"/>
    <property type="match status" value="1"/>
</dbReference>
<dbReference type="Proteomes" id="UP000319313">
    <property type="component" value="Unassembled WGS sequence"/>
</dbReference>
<dbReference type="Gene3D" id="3.30.420.10">
    <property type="entry name" value="Ribonuclease H-like superfamily/Ribonuclease H"/>
    <property type="match status" value="1"/>
</dbReference>
<accession>A0A552DTQ1</accession>
<evidence type="ECO:0000313" key="2">
    <source>
        <dbReference type="EMBL" id="TRU25587.1"/>
    </source>
</evidence>
<dbReference type="EMBL" id="SFBL01000098">
    <property type="protein sequence ID" value="TRU25587.1"/>
    <property type="molecule type" value="Genomic_DNA"/>
</dbReference>
<dbReference type="InterPro" id="IPR038717">
    <property type="entry name" value="Tc1-like_DDE_dom"/>
</dbReference>
<reference evidence="2 3" key="1">
    <citation type="submission" date="2019-01" db="EMBL/GenBank/DDBJ databases">
        <title>Coherence of Microcystis species and biogeography revealed through population genomics.</title>
        <authorList>
            <person name="Perez-Carrascal O.M."/>
            <person name="Terrat Y."/>
            <person name="Giani A."/>
            <person name="Fortin N."/>
            <person name="Tromas N."/>
            <person name="Shapiro B.J."/>
        </authorList>
    </citation>
    <scope>NUCLEOTIDE SEQUENCE [LARGE SCALE GENOMIC DNA]</scope>
    <source>
        <strain evidence="2">Ma_SC_T_19800800_S464</strain>
    </source>
</reference>
<feature type="domain" description="Tc1-like transposase DDE" evidence="1">
    <location>
        <begin position="2"/>
        <end position="33"/>
    </location>
</feature>
<evidence type="ECO:0000259" key="1">
    <source>
        <dbReference type="Pfam" id="PF13358"/>
    </source>
</evidence>
<dbReference type="GO" id="GO:0003676">
    <property type="term" value="F:nucleic acid binding"/>
    <property type="evidence" value="ECO:0007669"/>
    <property type="project" value="InterPro"/>
</dbReference>
<comment type="caution">
    <text evidence="2">The sequence shown here is derived from an EMBL/GenBank/DDBJ whole genome shotgun (WGS) entry which is preliminary data.</text>
</comment>
<evidence type="ECO:0000313" key="3">
    <source>
        <dbReference type="Proteomes" id="UP000319313"/>
    </source>
</evidence>
<sequence length="51" mass="5854">RLEFLPPYSPDFSPIENCWSKVKTLIRSISPPTYADLEKGLFSTLCDNFCL</sequence>
<gene>
    <name evidence="2" type="ORF">EWV81_11675</name>
</gene>
<feature type="non-terminal residue" evidence="2">
    <location>
        <position position="1"/>
    </location>
</feature>
<protein>
    <submittedName>
        <fullName evidence="2">IS630 family transposase</fullName>
    </submittedName>
</protein>